<keyword evidence="2" id="KW-0201">Cytochrome c-type biogenesis</keyword>
<dbReference type="CDD" id="cd02966">
    <property type="entry name" value="TlpA_like_family"/>
    <property type="match status" value="1"/>
</dbReference>
<dbReference type="InterPro" id="IPR013766">
    <property type="entry name" value="Thioredoxin_domain"/>
</dbReference>
<dbReference type="PROSITE" id="PS51352">
    <property type="entry name" value="THIOREDOXIN_2"/>
    <property type="match status" value="1"/>
</dbReference>
<dbReference type="PANTHER" id="PTHR42852">
    <property type="entry name" value="THIOL:DISULFIDE INTERCHANGE PROTEIN DSBE"/>
    <property type="match status" value="1"/>
</dbReference>
<dbReference type="SUPFAM" id="SSF52833">
    <property type="entry name" value="Thioredoxin-like"/>
    <property type="match status" value="1"/>
</dbReference>
<comment type="subcellular location">
    <subcellularLocation>
        <location evidence="1">Cell envelope</location>
    </subcellularLocation>
</comment>
<dbReference type="Gene3D" id="3.40.30.10">
    <property type="entry name" value="Glutaredoxin"/>
    <property type="match status" value="1"/>
</dbReference>
<keyword evidence="8" id="KW-1185">Reference proteome</keyword>
<evidence type="ECO:0000313" key="7">
    <source>
        <dbReference type="EMBL" id="MUV02910.1"/>
    </source>
</evidence>
<dbReference type="EMBL" id="WOWP01000013">
    <property type="protein sequence ID" value="MUV02910.1"/>
    <property type="molecule type" value="Genomic_DNA"/>
</dbReference>
<feature type="domain" description="Thioredoxin" evidence="6">
    <location>
        <begin position="1"/>
        <end position="148"/>
    </location>
</feature>
<dbReference type="InterPro" id="IPR036249">
    <property type="entry name" value="Thioredoxin-like_sf"/>
</dbReference>
<dbReference type="Proteomes" id="UP000433945">
    <property type="component" value="Unassembled WGS sequence"/>
</dbReference>
<dbReference type="AlphaFoldDB" id="A0A6N8HAL0"/>
<evidence type="ECO:0000256" key="4">
    <source>
        <dbReference type="ARBA" id="ARBA00023284"/>
    </source>
</evidence>
<proteinExistence type="predicted"/>
<dbReference type="RefSeq" id="WP_157481867.1">
    <property type="nucleotide sequence ID" value="NZ_WOWP01000013.1"/>
</dbReference>
<dbReference type="OrthoDB" id="1098640at2"/>
<dbReference type="GO" id="GO:0017004">
    <property type="term" value="P:cytochrome complex assembly"/>
    <property type="evidence" value="ECO:0007669"/>
    <property type="project" value="UniProtKB-KW"/>
</dbReference>
<keyword evidence="5" id="KW-0732">Signal</keyword>
<feature type="chain" id="PRO_5026945532" evidence="5">
    <location>
        <begin position="19"/>
        <end position="149"/>
    </location>
</feature>
<keyword evidence="3" id="KW-1015">Disulfide bond</keyword>
<name>A0A6N8HAL0_9FLAO</name>
<keyword evidence="4" id="KW-0676">Redox-active center</keyword>
<dbReference type="InterPro" id="IPR012336">
    <property type="entry name" value="Thioredoxin-like_fold"/>
</dbReference>
<evidence type="ECO:0000256" key="1">
    <source>
        <dbReference type="ARBA" id="ARBA00004196"/>
    </source>
</evidence>
<dbReference type="PANTHER" id="PTHR42852:SF6">
    <property type="entry name" value="THIOL:DISULFIDE INTERCHANGE PROTEIN DSBE"/>
    <property type="match status" value="1"/>
</dbReference>
<dbReference type="GO" id="GO:0030313">
    <property type="term" value="C:cell envelope"/>
    <property type="evidence" value="ECO:0007669"/>
    <property type="project" value="UniProtKB-SubCell"/>
</dbReference>
<accession>A0A6N8HAL0</accession>
<organism evidence="7 8">
    <name type="scientific">Flavobacterium rakeshii</name>
    <dbReference type="NCBI Taxonomy" id="1038845"/>
    <lineage>
        <taxon>Bacteria</taxon>
        <taxon>Pseudomonadati</taxon>
        <taxon>Bacteroidota</taxon>
        <taxon>Flavobacteriia</taxon>
        <taxon>Flavobacteriales</taxon>
        <taxon>Flavobacteriaceae</taxon>
        <taxon>Flavobacterium</taxon>
    </lineage>
</organism>
<gene>
    <name evidence="7" type="ORF">GN157_04235</name>
</gene>
<evidence type="ECO:0000256" key="2">
    <source>
        <dbReference type="ARBA" id="ARBA00022748"/>
    </source>
</evidence>
<sequence length="149" mass="17132">MKKLFVFLLVFTSLTAFCQTNKSLDEIVQENKGKVILIDFWASWCKPCRSEMRKLPSFKEKLKGKDVVYVFISMDTEKDKWVKAMETEGIVNDINLLISQAKNAKVLEGHKIMSIPRYMVIDKNGKLVSAHAPGYSRKLIKVINKYLAE</sequence>
<comment type="caution">
    <text evidence="7">The sequence shown here is derived from an EMBL/GenBank/DDBJ whole genome shotgun (WGS) entry which is preliminary data.</text>
</comment>
<reference evidence="7 8" key="1">
    <citation type="submission" date="2019-12" db="EMBL/GenBank/DDBJ databases">
        <authorList>
            <person name="Sun J.-Q."/>
        </authorList>
    </citation>
    <scope>NUCLEOTIDE SEQUENCE [LARGE SCALE GENOMIC DNA]</scope>
    <source>
        <strain evidence="7 8">JCM 17928</strain>
    </source>
</reference>
<evidence type="ECO:0000256" key="5">
    <source>
        <dbReference type="SAM" id="SignalP"/>
    </source>
</evidence>
<dbReference type="InterPro" id="IPR050553">
    <property type="entry name" value="Thioredoxin_ResA/DsbE_sf"/>
</dbReference>
<evidence type="ECO:0000259" key="6">
    <source>
        <dbReference type="PROSITE" id="PS51352"/>
    </source>
</evidence>
<evidence type="ECO:0000256" key="3">
    <source>
        <dbReference type="ARBA" id="ARBA00023157"/>
    </source>
</evidence>
<dbReference type="Pfam" id="PF13905">
    <property type="entry name" value="Thioredoxin_8"/>
    <property type="match status" value="1"/>
</dbReference>
<protein>
    <submittedName>
        <fullName evidence="7">Redoxin family protein</fullName>
    </submittedName>
</protein>
<feature type="signal peptide" evidence="5">
    <location>
        <begin position="1"/>
        <end position="18"/>
    </location>
</feature>
<evidence type="ECO:0000313" key="8">
    <source>
        <dbReference type="Proteomes" id="UP000433945"/>
    </source>
</evidence>